<keyword evidence="6 11" id="KW-0812">Transmembrane</keyword>
<evidence type="ECO:0000256" key="11">
    <source>
        <dbReference type="RuleBase" id="RU362127"/>
    </source>
</evidence>
<comment type="function">
    <text evidence="11">Involved in protein N-glycosylation. Essential for the second step of the dolichol-linked oligosaccharide pathway. Anchors the catalytic subunit ALG13 to the ER.</text>
</comment>
<feature type="compositionally biased region" description="Basic residues" evidence="12">
    <location>
        <begin position="98"/>
        <end position="107"/>
    </location>
</feature>
<evidence type="ECO:0000313" key="14">
    <source>
        <dbReference type="Proteomes" id="UP001166286"/>
    </source>
</evidence>
<name>A0AA39R3Z2_9LECA</name>
<dbReference type="GO" id="GO:0004577">
    <property type="term" value="F:N-acetylglucosaminyldiphosphodolichol N-acetylglucosaminyltransferase activity"/>
    <property type="evidence" value="ECO:0007669"/>
    <property type="project" value="TreeGrafter"/>
</dbReference>
<dbReference type="GO" id="GO:0043541">
    <property type="term" value="C:UDP-N-acetylglucosamine transferase complex"/>
    <property type="evidence" value="ECO:0007669"/>
    <property type="project" value="TreeGrafter"/>
</dbReference>
<accession>A0AA39R3Z2</accession>
<evidence type="ECO:0000256" key="3">
    <source>
        <dbReference type="ARBA" id="ARBA00009731"/>
    </source>
</evidence>
<dbReference type="InterPro" id="IPR013969">
    <property type="entry name" value="Oligosacch_biosynth_Alg14"/>
</dbReference>
<dbReference type="AlphaFoldDB" id="A0AA39R3Z2"/>
<dbReference type="GO" id="GO:0031965">
    <property type="term" value="C:nuclear membrane"/>
    <property type="evidence" value="ECO:0007669"/>
    <property type="project" value="UniProtKB-SubCell"/>
</dbReference>
<evidence type="ECO:0000313" key="13">
    <source>
        <dbReference type="EMBL" id="KAK0514427.1"/>
    </source>
</evidence>
<dbReference type="GO" id="GO:0006488">
    <property type="term" value="P:dolichol-linked oligosaccharide biosynthetic process"/>
    <property type="evidence" value="ECO:0007669"/>
    <property type="project" value="InterPro"/>
</dbReference>
<dbReference type="Proteomes" id="UP001166286">
    <property type="component" value="Unassembled WGS sequence"/>
</dbReference>
<protein>
    <recommendedName>
        <fullName evidence="5 11">UDP-N-acetylglucosamine transferase subunit ALG14</fullName>
    </recommendedName>
    <alternativeName>
        <fullName evidence="10 11">Asparagine-linked glycosylation protein 14</fullName>
    </alternativeName>
</protein>
<keyword evidence="8 11" id="KW-1133">Transmembrane helix</keyword>
<comment type="caution">
    <text evidence="11">Lacks conserved residue(s) required for the propagation of feature annotation.</text>
</comment>
<evidence type="ECO:0000256" key="8">
    <source>
        <dbReference type="ARBA" id="ARBA00022989"/>
    </source>
</evidence>
<evidence type="ECO:0000256" key="2">
    <source>
        <dbReference type="ARBA" id="ARBA00004590"/>
    </source>
</evidence>
<evidence type="ECO:0000256" key="1">
    <source>
        <dbReference type="ARBA" id="ARBA00004389"/>
    </source>
</evidence>
<comment type="subunit">
    <text evidence="4 11">Heterodimer with ALG13 to form a functional enzyme.</text>
</comment>
<feature type="transmembrane region" description="Helical" evidence="11">
    <location>
        <begin position="6"/>
        <end position="26"/>
    </location>
</feature>
<feature type="transmembrane region" description="Helical" evidence="11">
    <location>
        <begin position="179"/>
        <end position="200"/>
    </location>
</feature>
<proteinExistence type="inferred from homology"/>
<evidence type="ECO:0000256" key="6">
    <source>
        <dbReference type="ARBA" id="ARBA00022692"/>
    </source>
</evidence>
<evidence type="ECO:0000256" key="9">
    <source>
        <dbReference type="ARBA" id="ARBA00023136"/>
    </source>
</evidence>
<comment type="subcellular location">
    <subcellularLocation>
        <location evidence="1 11">Endoplasmic reticulum membrane</location>
        <topology evidence="1 11">Single-pass membrane protein</topology>
    </subcellularLocation>
    <subcellularLocation>
        <location evidence="2">Nucleus membrane</location>
        <topology evidence="2">Single-pass membrane protein</topology>
    </subcellularLocation>
</comment>
<keyword evidence="7 11" id="KW-0256">Endoplasmic reticulum</keyword>
<evidence type="ECO:0000256" key="7">
    <source>
        <dbReference type="ARBA" id="ARBA00022824"/>
    </source>
</evidence>
<keyword evidence="14" id="KW-1185">Reference proteome</keyword>
<dbReference type="Gene3D" id="3.40.50.2000">
    <property type="entry name" value="Glycogen Phosphorylase B"/>
    <property type="match status" value="1"/>
</dbReference>
<organism evidence="13 14">
    <name type="scientific">Cladonia borealis</name>
    <dbReference type="NCBI Taxonomy" id="184061"/>
    <lineage>
        <taxon>Eukaryota</taxon>
        <taxon>Fungi</taxon>
        <taxon>Dikarya</taxon>
        <taxon>Ascomycota</taxon>
        <taxon>Pezizomycotina</taxon>
        <taxon>Lecanoromycetes</taxon>
        <taxon>OSLEUM clade</taxon>
        <taxon>Lecanoromycetidae</taxon>
        <taxon>Lecanorales</taxon>
        <taxon>Lecanorineae</taxon>
        <taxon>Cladoniaceae</taxon>
        <taxon>Cladonia</taxon>
    </lineage>
</organism>
<comment type="similarity">
    <text evidence="3 11">Belongs to the ALG14 family.</text>
</comment>
<keyword evidence="9 11" id="KW-0472">Membrane</keyword>
<dbReference type="PANTHER" id="PTHR12154">
    <property type="entry name" value="GLYCOSYL TRANSFERASE-RELATED"/>
    <property type="match status" value="1"/>
</dbReference>
<comment type="caution">
    <text evidence="13">The sequence shown here is derived from an EMBL/GenBank/DDBJ whole genome shotgun (WGS) entry which is preliminary data.</text>
</comment>
<dbReference type="Pfam" id="PF08660">
    <property type="entry name" value="Alg14"/>
    <property type="match status" value="1"/>
</dbReference>
<sequence length="260" mass="28808">MPTLPLLLAALLILLTSIFLRILLILPSLNPRPPTPFPRPPGTPTHLLIVLGSGGHTAEMLSLLHNLDPNRYTHRSYVVSSGDEFSAERAREFERGLRGKGKGKGKGKGGGNDRSGNGNENRNDEGKGFSIHLIPRARTIHQPLLSTPFTSLRCLYASLILLYNHPHGYPDLVLTNGPATALMVILASTIIRFFAFMPVIGRPGTVEKMRTIYVESWARVKRMSLSGRIIVWCGLCNRVVVQWKGLEERGWGEYRGALVR</sequence>
<dbReference type="PANTHER" id="PTHR12154:SF4">
    <property type="entry name" value="UDP-N-ACETYLGLUCOSAMINE TRANSFERASE SUBUNIT ALG14 HOMOLOG"/>
    <property type="match status" value="1"/>
</dbReference>
<reference evidence="13" key="1">
    <citation type="submission" date="2023-03" db="EMBL/GenBank/DDBJ databases">
        <title>Complete genome of Cladonia borealis.</title>
        <authorList>
            <person name="Park H."/>
        </authorList>
    </citation>
    <scope>NUCLEOTIDE SEQUENCE</scope>
    <source>
        <strain evidence="13">ANT050790</strain>
    </source>
</reference>
<evidence type="ECO:0000256" key="5">
    <source>
        <dbReference type="ARBA" id="ARBA00017467"/>
    </source>
</evidence>
<evidence type="ECO:0000256" key="12">
    <source>
        <dbReference type="SAM" id="MobiDB-lite"/>
    </source>
</evidence>
<gene>
    <name evidence="11" type="primary">ALG14</name>
    <name evidence="13" type="ORF">JMJ35_003044</name>
</gene>
<evidence type="ECO:0000256" key="10">
    <source>
        <dbReference type="ARBA" id="ARBA00032062"/>
    </source>
</evidence>
<dbReference type="EMBL" id="JAFEKC020000005">
    <property type="protein sequence ID" value="KAK0514427.1"/>
    <property type="molecule type" value="Genomic_DNA"/>
</dbReference>
<feature type="region of interest" description="Disordered" evidence="12">
    <location>
        <begin position="93"/>
        <end position="127"/>
    </location>
</feature>
<evidence type="ECO:0000256" key="4">
    <source>
        <dbReference type="ARBA" id="ARBA00011335"/>
    </source>
</evidence>